<dbReference type="OrthoDB" id="7058586at2"/>
<evidence type="ECO:0000313" key="1">
    <source>
        <dbReference type="EMBL" id="TDO54285.1"/>
    </source>
</evidence>
<sequence length="165" mass="18435">MTTRTDLPELEDLLPTSDVVDVKAARGPVSLRQFVAGSLGYSPVWVKALFGIRIVVAKVLRLDMVGVPLHDRLTPDTVSFAPGDQVSFFTVIRGEEHHYLVLGVEDNHLTAQLAIIVADDATPVREYKVVTLVQYKRGVGKFYYNLIRPFHHLVVRSMINAGVRR</sequence>
<dbReference type="RefSeq" id="WP_133797897.1">
    <property type="nucleotide sequence ID" value="NZ_SNWQ01000001.1"/>
</dbReference>
<dbReference type="AlphaFoldDB" id="A0A4R6KNS8"/>
<keyword evidence="2" id="KW-1185">Reference proteome</keyword>
<organism evidence="1 2">
    <name type="scientific">Kribbella caucasensis</name>
    <dbReference type="NCBI Taxonomy" id="2512215"/>
    <lineage>
        <taxon>Bacteria</taxon>
        <taxon>Bacillati</taxon>
        <taxon>Actinomycetota</taxon>
        <taxon>Actinomycetes</taxon>
        <taxon>Propionibacteriales</taxon>
        <taxon>Kribbellaceae</taxon>
        <taxon>Kribbella</taxon>
    </lineage>
</organism>
<proteinExistence type="predicted"/>
<gene>
    <name evidence="1" type="ORF">EV643_10166</name>
</gene>
<evidence type="ECO:0000313" key="2">
    <source>
        <dbReference type="Proteomes" id="UP000295388"/>
    </source>
</evidence>
<dbReference type="Proteomes" id="UP000295388">
    <property type="component" value="Unassembled WGS sequence"/>
</dbReference>
<accession>A0A4R6KNS8</accession>
<comment type="caution">
    <text evidence="1">The sequence shown here is derived from an EMBL/GenBank/DDBJ whole genome shotgun (WGS) entry which is preliminary data.</text>
</comment>
<dbReference type="EMBL" id="SNWQ01000001">
    <property type="protein sequence ID" value="TDO54285.1"/>
    <property type="molecule type" value="Genomic_DNA"/>
</dbReference>
<reference evidence="1 2" key="1">
    <citation type="submission" date="2019-03" db="EMBL/GenBank/DDBJ databases">
        <title>Genomic Encyclopedia of Type Strains, Phase III (KMG-III): the genomes of soil and plant-associated and newly described type strains.</title>
        <authorList>
            <person name="Whitman W."/>
        </authorList>
    </citation>
    <scope>NUCLEOTIDE SEQUENCE [LARGE SCALE GENOMIC DNA]</scope>
    <source>
        <strain evidence="1 2">VKM Ac-2527</strain>
    </source>
</reference>
<protein>
    <submittedName>
        <fullName evidence="1">Uncharacterized protein DUF2867</fullName>
    </submittedName>
</protein>
<dbReference type="InterPro" id="IPR021295">
    <property type="entry name" value="DUF2867"/>
</dbReference>
<dbReference type="Pfam" id="PF11066">
    <property type="entry name" value="DUF2867"/>
    <property type="match status" value="1"/>
</dbReference>
<name>A0A4R6KNS8_9ACTN</name>